<name>A0A9W9FII1_9EURO</name>
<dbReference type="EMBL" id="JAPQKH010000004">
    <property type="protein sequence ID" value="KAJ5100826.1"/>
    <property type="molecule type" value="Genomic_DNA"/>
</dbReference>
<dbReference type="Proteomes" id="UP001149165">
    <property type="component" value="Unassembled WGS sequence"/>
</dbReference>
<sequence length="69" mass="7639">MPEQDRWLARGNASTRFIFCRQPNTNSSQNARVSVVSVSRRGAAPEIARVYALTRPSEAASPSLNEFES</sequence>
<organism evidence="1 2">
    <name type="scientific">Penicillium angulare</name>
    <dbReference type="NCBI Taxonomy" id="116970"/>
    <lineage>
        <taxon>Eukaryota</taxon>
        <taxon>Fungi</taxon>
        <taxon>Dikarya</taxon>
        <taxon>Ascomycota</taxon>
        <taxon>Pezizomycotina</taxon>
        <taxon>Eurotiomycetes</taxon>
        <taxon>Eurotiomycetidae</taxon>
        <taxon>Eurotiales</taxon>
        <taxon>Aspergillaceae</taxon>
        <taxon>Penicillium</taxon>
    </lineage>
</organism>
<keyword evidence="2" id="KW-1185">Reference proteome</keyword>
<accession>A0A9W9FII1</accession>
<gene>
    <name evidence="1" type="ORF">N7456_006878</name>
</gene>
<proteinExistence type="predicted"/>
<evidence type="ECO:0000313" key="2">
    <source>
        <dbReference type="Proteomes" id="UP001149165"/>
    </source>
</evidence>
<comment type="caution">
    <text evidence="1">The sequence shown here is derived from an EMBL/GenBank/DDBJ whole genome shotgun (WGS) entry which is preliminary data.</text>
</comment>
<protein>
    <submittedName>
        <fullName evidence="1">Uncharacterized protein</fullName>
    </submittedName>
</protein>
<dbReference type="AlphaFoldDB" id="A0A9W9FII1"/>
<reference evidence="1" key="1">
    <citation type="submission" date="2022-11" db="EMBL/GenBank/DDBJ databases">
        <authorList>
            <person name="Petersen C."/>
        </authorList>
    </citation>
    <scope>NUCLEOTIDE SEQUENCE</scope>
    <source>
        <strain evidence="1">IBT 30069</strain>
    </source>
</reference>
<reference evidence="1" key="2">
    <citation type="journal article" date="2023" name="IMA Fungus">
        <title>Comparative genomic study of the Penicillium genus elucidates a diverse pangenome and 15 lateral gene transfer events.</title>
        <authorList>
            <person name="Petersen C."/>
            <person name="Sorensen T."/>
            <person name="Nielsen M.R."/>
            <person name="Sondergaard T.E."/>
            <person name="Sorensen J.L."/>
            <person name="Fitzpatrick D.A."/>
            <person name="Frisvad J.C."/>
            <person name="Nielsen K.L."/>
        </authorList>
    </citation>
    <scope>NUCLEOTIDE SEQUENCE</scope>
    <source>
        <strain evidence="1">IBT 30069</strain>
    </source>
</reference>
<evidence type="ECO:0000313" key="1">
    <source>
        <dbReference type="EMBL" id="KAJ5100826.1"/>
    </source>
</evidence>